<name>A0A1Q9CTH3_SYMMI</name>
<feature type="compositionally biased region" description="Basic and acidic residues" evidence="1">
    <location>
        <begin position="13"/>
        <end position="22"/>
    </location>
</feature>
<feature type="region of interest" description="Disordered" evidence="1">
    <location>
        <begin position="513"/>
        <end position="533"/>
    </location>
</feature>
<keyword evidence="3" id="KW-1185">Reference proteome</keyword>
<dbReference type="Gene3D" id="2.120.10.80">
    <property type="entry name" value="Kelch-type beta propeller"/>
    <property type="match status" value="1"/>
</dbReference>
<feature type="region of interest" description="Disordered" evidence="1">
    <location>
        <begin position="1"/>
        <end position="22"/>
    </location>
</feature>
<protein>
    <submittedName>
        <fullName evidence="2">Coiled-coil domain-containing protein lobo-like</fullName>
    </submittedName>
</protein>
<dbReference type="AlphaFoldDB" id="A0A1Q9CTH3"/>
<dbReference type="SUPFAM" id="SSF50965">
    <property type="entry name" value="Galactose oxidase, central domain"/>
    <property type="match status" value="1"/>
</dbReference>
<feature type="compositionally biased region" description="Basic and acidic residues" evidence="1">
    <location>
        <begin position="513"/>
        <end position="525"/>
    </location>
</feature>
<sequence>MLPGCVGSSEGDEMVKGEAVKESLSEPLRSHVEPIQDFYGAMEWSEAAVNGSTPPVRGEHTAVYLAEHQQMLVFGGKDWKSTGPGGDFDDLWILDMKAMEWSEAEVKGSTPPGRRSHTAVYLPEREQMLVYGDFDDLWILDMKAMQWSEAAVKGSAPPARGSHTAIYLPERQQMLVFGGYGGGGGKLFNDLWTLDMKEKKAVASATLRGAMENHNSAALEEGERLGLPVEVASVSPGNAPRATNQAEDAEAKLREAMDGNDSAALEDAVTEGERVGLPDEVLLEAYEAMPRVEAAQSLVKAMSGLHGLEALQKALEKAKELKVNSKVLVAGHRAMRVIQKDAGGDQGYVGPTLKEALPDGTDAVPGMFSARFDNGEIEHKFRRIHRMLQERNFPVRMVAAGGGDDFSRSTMKYLNELREKGGVMICVCTEHYAEKTKSPFSSFHELKYAQDYCLDVLPLKVADKFPPEPPSGPQHPYDKDGDAPAVISMVFRPNVVFTEIRLLSARRDGDCASDRRQIAEEEGASRRTRMSQGRRRRASVEFLQALLALSACDLEESPDTMYIQQLFG</sequence>
<dbReference type="Pfam" id="PF24681">
    <property type="entry name" value="Kelch_KLHDC2_KLHL20_DRC7"/>
    <property type="match status" value="1"/>
</dbReference>
<dbReference type="EMBL" id="LSRX01000929">
    <property type="protein sequence ID" value="OLP86203.1"/>
    <property type="molecule type" value="Genomic_DNA"/>
</dbReference>
<comment type="caution">
    <text evidence="2">The sequence shown here is derived from an EMBL/GenBank/DDBJ whole genome shotgun (WGS) entry which is preliminary data.</text>
</comment>
<dbReference type="InterPro" id="IPR015915">
    <property type="entry name" value="Kelch-typ_b-propeller"/>
</dbReference>
<evidence type="ECO:0000256" key="1">
    <source>
        <dbReference type="SAM" id="MobiDB-lite"/>
    </source>
</evidence>
<proteinExistence type="predicted"/>
<dbReference type="PANTHER" id="PTHR23244">
    <property type="entry name" value="KELCH REPEAT DOMAIN"/>
    <property type="match status" value="1"/>
</dbReference>
<accession>A0A1Q9CTH3</accession>
<reference evidence="2 3" key="1">
    <citation type="submission" date="2016-02" db="EMBL/GenBank/DDBJ databases">
        <title>Genome analysis of coral dinoflagellate symbionts highlights evolutionary adaptations to a symbiotic lifestyle.</title>
        <authorList>
            <person name="Aranda M."/>
            <person name="Li Y."/>
            <person name="Liew Y.J."/>
            <person name="Baumgarten S."/>
            <person name="Simakov O."/>
            <person name="Wilson M."/>
            <person name="Piel J."/>
            <person name="Ashoor H."/>
            <person name="Bougouffa S."/>
            <person name="Bajic V.B."/>
            <person name="Ryu T."/>
            <person name="Ravasi T."/>
            <person name="Bayer T."/>
            <person name="Micklem G."/>
            <person name="Kim H."/>
            <person name="Bhak J."/>
            <person name="Lajeunesse T.C."/>
            <person name="Voolstra C.R."/>
        </authorList>
    </citation>
    <scope>NUCLEOTIDE SEQUENCE [LARGE SCALE GENOMIC DNA]</scope>
    <source>
        <strain evidence="2 3">CCMP2467</strain>
    </source>
</reference>
<dbReference type="PANTHER" id="PTHR23244:SF471">
    <property type="entry name" value="GUANINE NUCLEOTIDE-BINDING PROTEIN SUBUNIT BETA 1-RELATED"/>
    <property type="match status" value="1"/>
</dbReference>
<gene>
    <name evidence="2" type="primary">FAP50</name>
    <name evidence="2" type="ORF">AK812_SmicGene32707</name>
</gene>
<organism evidence="2 3">
    <name type="scientific">Symbiodinium microadriaticum</name>
    <name type="common">Dinoflagellate</name>
    <name type="synonym">Zooxanthella microadriatica</name>
    <dbReference type="NCBI Taxonomy" id="2951"/>
    <lineage>
        <taxon>Eukaryota</taxon>
        <taxon>Sar</taxon>
        <taxon>Alveolata</taxon>
        <taxon>Dinophyceae</taxon>
        <taxon>Suessiales</taxon>
        <taxon>Symbiodiniaceae</taxon>
        <taxon>Symbiodinium</taxon>
    </lineage>
</organism>
<dbReference type="InterPro" id="IPR011043">
    <property type="entry name" value="Gal_Oxase/kelch_b-propeller"/>
</dbReference>
<evidence type="ECO:0000313" key="3">
    <source>
        <dbReference type="Proteomes" id="UP000186817"/>
    </source>
</evidence>
<dbReference type="Proteomes" id="UP000186817">
    <property type="component" value="Unassembled WGS sequence"/>
</dbReference>
<evidence type="ECO:0000313" key="2">
    <source>
        <dbReference type="EMBL" id="OLP86203.1"/>
    </source>
</evidence>
<dbReference type="OrthoDB" id="411940at2759"/>